<evidence type="ECO:0000313" key="1">
    <source>
        <dbReference type="EMBL" id="AUX46695.1"/>
    </source>
</evidence>
<gene>
    <name evidence="1" type="ORF">SOCE26_082030</name>
</gene>
<proteinExistence type="predicted"/>
<dbReference type="RefSeq" id="WP_159397777.1">
    <property type="nucleotide sequence ID" value="NZ_CP012673.1"/>
</dbReference>
<dbReference type="NCBIfam" id="NF033691">
    <property type="entry name" value="immunity_MafI"/>
    <property type="match status" value="1"/>
</dbReference>
<sequence length="90" mass="9921">MSNEHVATQVRDILAVLGDTLPEIDRQNVARFLKYGEYVIAVDTLCEQMCERSVVPTKIVYQQIMCVIADLGMGVKCYQGIVPTPSAEGS</sequence>
<reference evidence="1 2" key="1">
    <citation type="submission" date="2015-09" db="EMBL/GenBank/DDBJ databases">
        <title>Sorangium comparison.</title>
        <authorList>
            <person name="Zaburannyi N."/>
            <person name="Bunk B."/>
            <person name="Overmann J."/>
            <person name="Mueller R."/>
        </authorList>
    </citation>
    <scope>NUCLEOTIDE SEQUENCE [LARGE SCALE GENOMIC DNA]</scope>
    <source>
        <strain evidence="1 2">So ce26</strain>
    </source>
</reference>
<dbReference type="AlphaFoldDB" id="A0A2L0F544"/>
<dbReference type="EMBL" id="CP012673">
    <property type="protein sequence ID" value="AUX46695.1"/>
    <property type="molecule type" value="Genomic_DNA"/>
</dbReference>
<accession>A0A2L0F544</accession>
<evidence type="ECO:0008006" key="3">
    <source>
        <dbReference type="Google" id="ProtNLM"/>
    </source>
</evidence>
<organism evidence="1 2">
    <name type="scientific">Sorangium cellulosum</name>
    <name type="common">Polyangium cellulosum</name>
    <dbReference type="NCBI Taxonomy" id="56"/>
    <lineage>
        <taxon>Bacteria</taxon>
        <taxon>Pseudomonadati</taxon>
        <taxon>Myxococcota</taxon>
        <taxon>Polyangia</taxon>
        <taxon>Polyangiales</taxon>
        <taxon>Polyangiaceae</taxon>
        <taxon>Sorangium</taxon>
    </lineage>
</organism>
<evidence type="ECO:0000313" key="2">
    <source>
        <dbReference type="Proteomes" id="UP000238348"/>
    </source>
</evidence>
<dbReference type="OrthoDB" id="4274041at2"/>
<protein>
    <recommendedName>
        <fullName evidence="3">MafI family immunity protein</fullName>
    </recommendedName>
</protein>
<dbReference type="Proteomes" id="UP000238348">
    <property type="component" value="Chromosome"/>
</dbReference>
<dbReference type="InterPro" id="IPR047880">
    <property type="entry name" value="MafI-like"/>
</dbReference>
<name>A0A2L0F544_SORCE</name>